<comment type="caution">
    <text evidence="2">The sequence shown here is derived from an EMBL/GenBank/DDBJ whole genome shotgun (WGS) entry which is preliminary data.</text>
</comment>
<feature type="transmembrane region" description="Helical" evidence="1">
    <location>
        <begin position="25"/>
        <end position="44"/>
    </location>
</feature>
<keyword evidence="1" id="KW-0812">Transmembrane</keyword>
<keyword evidence="1" id="KW-1133">Transmembrane helix</keyword>
<proteinExistence type="predicted"/>
<evidence type="ECO:0000256" key="1">
    <source>
        <dbReference type="SAM" id="Phobius"/>
    </source>
</evidence>
<gene>
    <name evidence="2" type="ORF">BK732_01075</name>
</gene>
<dbReference type="AlphaFoldDB" id="A0A243AT88"/>
<dbReference type="RefSeq" id="WP_088030771.1">
    <property type="nucleotide sequence ID" value="NZ_NFDG01000013.1"/>
</dbReference>
<evidence type="ECO:0000313" key="2">
    <source>
        <dbReference type="EMBL" id="OTY30306.1"/>
    </source>
</evidence>
<dbReference type="EMBL" id="NFDG01000013">
    <property type="protein sequence ID" value="OTY30306.1"/>
    <property type="molecule type" value="Genomic_DNA"/>
</dbReference>
<name>A0A243AT88_BACTU</name>
<evidence type="ECO:0000313" key="3">
    <source>
        <dbReference type="Proteomes" id="UP000194860"/>
    </source>
</evidence>
<reference evidence="2 3" key="1">
    <citation type="submission" date="2016-10" db="EMBL/GenBank/DDBJ databases">
        <title>Comparative genomics of Bacillus thuringiensis reveals a path to pathogens against multiple invertebrate hosts.</title>
        <authorList>
            <person name="Zheng J."/>
            <person name="Gao Q."/>
            <person name="Liu H."/>
            <person name="Peng D."/>
            <person name="Ruan L."/>
            <person name="Sun M."/>
        </authorList>
    </citation>
    <scope>NUCLEOTIDE SEQUENCE [LARGE SCALE GENOMIC DNA]</scope>
    <source>
        <strain evidence="2">BGSC 4BM1</strain>
    </source>
</reference>
<sequence length="146" mass="17615">MLETLEMRKKQHEIKIQKYKNIQKYYNPFLWVISIIYFLYFMFINNSLSVYLLLSFIIGLTLWSIGLAINLKLIHELKGKEKILNIETINEMKKNKYMSPGRKERYITDYNATKDELEKIMIYAKFMLEAKERENEIKDDNSNLDI</sequence>
<keyword evidence="1" id="KW-0472">Membrane</keyword>
<accession>A0A243AT88</accession>
<dbReference type="Proteomes" id="UP000194860">
    <property type="component" value="Unassembled WGS sequence"/>
</dbReference>
<feature type="transmembrane region" description="Helical" evidence="1">
    <location>
        <begin position="50"/>
        <end position="71"/>
    </location>
</feature>
<protein>
    <submittedName>
        <fullName evidence="2">Uncharacterized protein</fullName>
    </submittedName>
</protein>
<organism evidence="2 3">
    <name type="scientific">Bacillus thuringiensis serovar navarrensis</name>
    <dbReference type="NCBI Taxonomy" id="339658"/>
    <lineage>
        <taxon>Bacteria</taxon>
        <taxon>Bacillati</taxon>
        <taxon>Bacillota</taxon>
        <taxon>Bacilli</taxon>
        <taxon>Bacillales</taxon>
        <taxon>Bacillaceae</taxon>
        <taxon>Bacillus</taxon>
        <taxon>Bacillus cereus group</taxon>
    </lineage>
</organism>